<comment type="caution">
    <text evidence="2">The sequence shown here is derived from an EMBL/GenBank/DDBJ whole genome shotgun (WGS) entry which is preliminary data.</text>
</comment>
<reference evidence="2 3" key="1">
    <citation type="submission" date="2024-03" db="EMBL/GenBank/DDBJ databases">
        <title>Human intestinal bacterial collection.</title>
        <authorList>
            <person name="Pauvert C."/>
            <person name="Hitch T.C.A."/>
            <person name="Clavel T."/>
        </authorList>
    </citation>
    <scope>NUCLEOTIDE SEQUENCE [LARGE SCALE GENOMIC DNA]</scope>
    <source>
        <strain evidence="2 3">CLA-AA-H255</strain>
    </source>
</reference>
<accession>A0ABV1BXY0</accession>
<organism evidence="2 3">
    <name type="scientific">[Lactobacillus] rogosae</name>
    <dbReference type="NCBI Taxonomy" id="706562"/>
    <lineage>
        <taxon>Bacteria</taxon>
        <taxon>Bacillati</taxon>
        <taxon>Bacillota</taxon>
        <taxon>Clostridia</taxon>
        <taxon>Lachnospirales</taxon>
        <taxon>Lachnospiraceae</taxon>
        <taxon>Lachnospira</taxon>
    </lineage>
</organism>
<feature type="domain" description="PEGA" evidence="1">
    <location>
        <begin position="397"/>
        <end position="443"/>
    </location>
</feature>
<evidence type="ECO:0000259" key="1">
    <source>
        <dbReference type="Pfam" id="PF08308"/>
    </source>
</evidence>
<keyword evidence="3" id="KW-1185">Reference proteome</keyword>
<proteinExistence type="predicted"/>
<dbReference type="PANTHER" id="PTHR36194:SF1">
    <property type="entry name" value="S-LAYER-LIKE PROTEIN"/>
    <property type="match status" value="1"/>
</dbReference>
<evidence type="ECO:0000313" key="2">
    <source>
        <dbReference type="EMBL" id="MEQ2380594.1"/>
    </source>
</evidence>
<protein>
    <submittedName>
        <fullName evidence="2">PEGA domain-containing protein</fullName>
    </submittedName>
</protein>
<dbReference type="EMBL" id="JBBMER010000010">
    <property type="protein sequence ID" value="MEQ2380594.1"/>
    <property type="molecule type" value="Genomic_DNA"/>
</dbReference>
<dbReference type="Proteomes" id="UP001442364">
    <property type="component" value="Unassembled WGS sequence"/>
</dbReference>
<dbReference type="InterPro" id="IPR013229">
    <property type="entry name" value="PEGA"/>
</dbReference>
<sequence length="480" mass="51460">MKHTFIYNKANRTKNESGITRSRTHLFNIVKPYSVVKRMAVIIMTAIMIICQTGCGTSGSNGAIVPGSSITPAKKKGNVTDIARNSDNATLVGIVSSIDTTLKNIHFIDVETGTEYSVMYTGGTDIQDAYGKLKAATLIQPGEIYDVYCNKYGKATKIYGSKNAWSRTSVTDIELDESTKSVVIGQTTLNYRDYTVVTSGGNLISIAQIVKEDELTLRGIDDKLYSISVDNGHGYLELTGIDAFVGGYVTLGSSLLYGVTQDMMLTVGVGTYDVELQSADMTATKKVTIKKDATSTLDFSEYKQLSAKKGAINFSVTPENAIMAIDGSEVDYSKPVSLTYGSHTLTLQANHYETYTETFTVNSDYKTKVIDMTSTSSSTTAKTTSASLTNGYSVNITAPSGAALYVDSVYIGVVPCSFSKSSGNKTITLSQSGYNTVSYTISIPNTAGDMTYAFPDMTKTSETATVQTPTVTTPTATSSN</sequence>
<dbReference type="RefSeq" id="WP_349153905.1">
    <property type="nucleotide sequence ID" value="NZ_JBBMER010000010.1"/>
</dbReference>
<gene>
    <name evidence="2" type="ORF">WMO14_12070</name>
</gene>
<dbReference type="Pfam" id="PF08308">
    <property type="entry name" value="PEGA"/>
    <property type="match status" value="2"/>
</dbReference>
<feature type="domain" description="PEGA" evidence="1">
    <location>
        <begin position="317"/>
        <end position="369"/>
    </location>
</feature>
<evidence type="ECO:0000313" key="3">
    <source>
        <dbReference type="Proteomes" id="UP001442364"/>
    </source>
</evidence>
<name>A0ABV1BXY0_9FIRM</name>
<dbReference type="PANTHER" id="PTHR36194">
    <property type="entry name" value="S-LAYER-LIKE PROTEIN"/>
    <property type="match status" value="1"/>
</dbReference>